<keyword evidence="4 6" id="KW-0460">Magnesium</keyword>
<feature type="site" description="Transition state stabilizer" evidence="7">
    <location>
        <position position="260"/>
    </location>
</feature>
<evidence type="ECO:0000256" key="7">
    <source>
        <dbReference type="PIRSR" id="PIRSR604808-3"/>
    </source>
</evidence>
<feature type="active site" description="Proton donor/acceptor" evidence="5">
    <location>
        <position position="258"/>
    </location>
</feature>
<organism evidence="10 11">
    <name type="scientific">Byssothecium circinans</name>
    <dbReference type="NCBI Taxonomy" id="147558"/>
    <lineage>
        <taxon>Eukaryota</taxon>
        <taxon>Fungi</taxon>
        <taxon>Dikarya</taxon>
        <taxon>Ascomycota</taxon>
        <taxon>Pezizomycotina</taxon>
        <taxon>Dothideomycetes</taxon>
        <taxon>Pleosporomycetidae</taxon>
        <taxon>Pleosporales</taxon>
        <taxon>Massarineae</taxon>
        <taxon>Massarinaceae</taxon>
        <taxon>Byssothecium</taxon>
    </lineage>
</organism>
<evidence type="ECO:0000313" key="11">
    <source>
        <dbReference type="Proteomes" id="UP000800035"/>
    </source>
</evidence>
<feature type="binding site" evidence="6">
    <location>
        <position position="260"/>
    </location>
    <ligand>
        <name>Mg(2+)</name>
        <dbReference type="ChEBI" id="CHEBI:18420"/>
        <label>1</label>
    </ligand>
</feature>
<dbReference type="SUPFAM" id="SSF56219">
    <property type="entry name" value="DNase I-like"/>
    <property type="match status" value="1"/>
</dbReference>
<dbReference type="InterPro" id="IPR036691">
    <property type="entry name" value="Endo/exonu/phosph_ase_sf"/>
</dbReference>
<evidence type="ECO:0000256" key="3">
    <source>
        <dbReference type="ARBA" id="ARBA00022801"/>
    </source>
</evidence>
<dbReference type="InterPro" id="IPR005135">
    <property type="entry name" value="Endo/exonuclease/phosphatase"/>
</dbReference>
<keyword evidence="11" id="KW-1185">Reference proteome</keyword>
<dbReference type="OrthoDB" id="498125at2759"/>
<dbReference type="Proteomes" id="UP000800035">
    <property type="component" value="Unassembled WGS sequence"/>
</dbReference>
<dbReference type="GO" id="GO:0046872">
    <property type="term" value="F:metal ion binding"/>
    <property type="evidence" value="ECO:0007669"/>
    <property type="project" value="UniProtKB-KW"/>
</dbReference>
<evidence type="ECO:0000256" key="4">
    <source>
        <dbReference type="ARBA" id="ARBA00022842"/>
    </source>
</evidence>
<dbReference type="Pfam" id="PF03372">
    <property type="entry name" value="Exo_endo_phos"/>
    <property type="match status" value="1"/>
</dbReference>
<feature type="active site" description="Proton acceptor" evidence="5">
    <location>
        <position position="366"/>
    </location>
</feature>
<evidence type="ECO:0000259" key="9">
    <source>
        <dbReference type="Pfam" id="PF03372"/>
    </source>
</evidence>
<proteinExistence type="inferred from homology"/>
<feature type="site" description="Important for catalytic activity" evidence="7">
    <location>
        <position position="335"/>
    </location>
</feature>
<accession>A0A6A5TMG2</accession>
<evidence type="ECO:0000256" key="8">
    <source>
        <dbReference type="SAM" id="MobiDB-lite"/>
    </source>
</evidence>
<reference evidence="10" key="1">
    <citation type="journal article" date="2020" name="Stud. Mycol.">
        <title>101 Dothideomycetes genomes: a test case for predicting lifestyles and emergence of pathogens.</title>
        <authorList>
            <person name="Haridas S."/>
            <person name="Albert R."/>
            <person name="Binder M."/>
            <person name="Bloem J."/>
            <person name="Labutti K."/>
            <person name="Salamov A."/>
            <person name="Andreopoulos B."/>
            <person name="Baker S."/>
            <person name="Barry K."/>
            <person name="Bills G."/>
            <person name="Bluhm B."/>
            <person name="Cannon C."/>
            <person name="Castanera R."/>
            <person name="Culley D."/>
            <person name="Daum C."/>
            <person name="Ezra D."/>
            <person name="Gonzalez J."/>
            <person name="Henrissat B."/>
            <person name="Kuo A."/>
            <person name="Liang C."/>
            <person name="Lipzen A."/>
            <person name="Lutzoni F."/>
            <person name="Magnuson J."/>
            <person name="Mondo S."/>
            <person name="Nolan M."/>
            <person name="Ohm R."/>
            <person name="Pangilinan J."/>
            <person name="Park H.-J."/>
            <person name="Ramirez L."/>
            <person name="Alfaro M."/>
            <person name="Sun H."/>
            <person name="Tritt A."/>
            <person name="Yoshinaga Y."/>
            <person name="Zwiers L.-H."/>
            <person name="Turgeon B."/>
            <person name="Goodwin S."/>
            <person name="Spatafora J."/>
            <person name="Crous P."/>
            <person name="Grigoriev I."/>
        </authorList>
    </citation>
    <scope>NUCLEOTIDE SEQUENCE</scope>
    <source>
        <strain evidence="10">CBS 675.92</strain>
    </source>
</reference>
<dbReference type="Gene3D" id="3.60.10.10">
    <property type="entry name" value="Endonuclease/exonuclease/phosphatase"/>
    <property type="match status" value="1"/>
</dbReference>
<dbReference type="GO" id="GO:0008081">
    <property type="term" value="F:phosphoric diester hydrolase activity"/>
    <property type="evidence" value="ECO:0007669"/>
    <property type="project" value="TreeGrafter"/>
</dbReference>
<keyword evidence="2 6" id="KW-0479">Metal-binding</keyword>
<gene>
    <name evidence="10" type="ORF">CC80DRAFT_551914</name>
</gene>
<dbReference type="PANTHER" id="PTHR22748:SF14">
    <property type="entry name" value="ENDONUCLEASE_EXONUCLEASE_PHOSPHATASE DOMAIN-CONTAINING PROTEIN"/>
    <property type="match status" value="1"/>
</dbReference>
<feature type="domain" description="Endonuclease/exonuclease/phosphatase" evidence="9">
    <location>
        <begin position="47"/>
        <end position="366"/>
    </location>
</feature>
<dbReference type="EMBL" id="ML977007">
    <property type="protein sequence ID" value="KAF1952902.1"/>
    <property type="molecule type" value="Genomic_DNA"/>
</dbReference>
<dbReference type="GO" id="GO:0008311">
    <property type="term" value="F:double-stranded DNA 3'-5' DNA exonuclease activity"/>
    <property type="evidence" value="ECO:0007669"/>
    <property type="project" value="TreeGrafter"/>
</dbReference>
<feature type="active site" evidence="5">
    <location>
        <position position="207"/>
    </location>
</feature>
<feature type="binding site" evidence="6">
    <location>
        <position position="258"/>
    </location>
    <ligand>
        <name>Mg(2+)</name>
        <dbReference type="ChEBI" id="CHEBI:18420"/>
        <label>1</label>
    </ligand>
</feature>
<evidence type="ECO:0000256" key="6">
    <source>
        <dbReference type="PIRSR" id="PIRSR604808-2"/>
    </source>
</evidence>
<feature type="binding site" evidence="6">
    <location>
        <position position="365"/>
    </location>
    <ligand>
        <name>Mg(2+)</name>
        <dbReference type="ChEBI" id="CHEBI:18420"/>
        <label>1</label>
    </ligand>
</feature>
<feature type="region of interest" description="Disordered" evidence="8">
    <location>
        <begin position="1"/>
        <end position="39"/>
    </location>
</feature>
<dbReference type="GO" id="GO:0006284">
    <property type="term" value="P:base-excision repair"/>
    <property type="evidence" value="ECO:0007669"/>
    <property type="project" value="TreeGrafter"/>
</dbReference>
<feature type="binding site" evidence="6">
    <location>
        <position position="49"/>
    </location>
    <ligand>
        <name>Mg(2+)</name>
        <dbReference type="ChEBI" id="CHEBI:18420"/>
        <label>1</label>
    </ligand>
</feature>
<keyword evidence="6" id="KW-0464">Manganese</keyword>
<evidence type="ECO:0000313" key="10">
    <source>
        <dbReference type="EMBL" id="KAF1952902.1"/>
    </source>
</evidence>
<dbReference type="AlphaFoldDB" id="A0A6A5TMG2"/>
<dbReference type="GO" id="GO:0005634">
    <property type="term" value="C:nucleus"/>
    <property type="evidence" value="ECO:0007669"/>
    <property type="project" value="TreeGrafter"/>
</dbReference>
<keyword evidence="3" id="KW-0378">Hydrolase</keyword>
<name>A0A6A5TMG2_9PLEO</name>
<dbReference type="PROSITE" id="PS51435">
    <property type="entry name" value="AP_NUCLEASE_F1_4"/>
    <property type="match status" value="1"/>
</dbReference>
<sequence length="384" mass="43654">MGRDISPPPTKRRKTSAHGIQTQTTSPLPPSSPPSNLDDNHTIRLFSWNINGIAPFLQKPITSFFQTVGSGSSKNSREAMPPASLRGFLHRHGWPAVLFLQEVKIAAKDVRTQDAVRTAVNARLPIETLLAGKRPLYEAYFTLPSDPHNARGLRGSGKVYGVCSIIRSDLFSNYQAKVRTVDWDREGRISIVELSNSFTKFALFNIYAVNGTDNPYRDPSTGTDRGTRHDRKLEFHRLLMEECIRLENEGWHILLAGDMNVAPDERDGHPRLRTFPRQHVFNRADFKARFLGGKKEVDEVVFDGIDVWRKMHGDQRRYTYHSRGREWGSSCDRVDYVVIGRKSWNDGLVRNAGILDSEAERGPSDHVPIWVDFKMEDEARESKT</sequence>
<feature type="site" description="Interaction with DNA substrate" evidence="7">
    <location>
        <position position="366"/>
    </location>
</feature>
<evidence type="ECO:0000256" key="1">
    <source>
        <dbReference type="ARBA" id="ARBA00007092"/>
    </source>
</evidence>
<dbReference type="PANTHER" id="PTHR22748">
    <property type="entry name" value="AP ENDONUCLEASE"/>
    <property type="match status" value="1"/>
</dbReference>
<comment type="cofactor">
    <cofactor evidence="6">
        <name>Mg(2+)</name>
        <dbReference type="ChEBI" id="CHEBI:18420"/>
    </cofactor>
    <cofactor evidence="6">
        <name>Mn(2+)</name>
        <dbReference type="ChEBI" id="CHEBI:29035"/>
    </cofactor>
    <text evidence="6">Probably binds two magnesium or manganese ions per subunit.</text>
</comment>
<comment type="similarity">
    <text evidence="1">Belongs to the DNA repair enzymes AP/ExoA family.</text>
</comment>
<dbReference type="GO" id="GO:0003906">
    <property type="term" value="F:DNA-(apurinic or apyrimidinic site) endonuclease activity"/>
    <property type="evidence" value="ECO:0007669"/>
    <property type="project" value="TreeGrafter"/>
</dbReference>
<dbReference type="InterPro" id="IPR004808">
    <property type="entry name" value="AP_endonuc_1"/>
</dbReference>
<feature type="binding site" evidence="6">
    <location>
        <position position="366"/>
    </location>
    <ligand>
        <name>Mg(2+)</name>
        <dbReference type="ChEBI" id="CHEBI:18420"/>
        <label>1</label>
    </ligand>
</feature>
<evidence type="ECO:0000256" key="5">
    <source>
        <dbReference type="PIRSR" id="PIRSR604808-1"/>
    </source>
</evidence>
<evidence type="ECO:0000256" key="2">
    <source>
        <dbReference type="ARBA" id="ARBA00022723"/>
    </source>
</evidence>
<protein>
    <submittedName>
        <fullName evidence="10">DNase I-like protein</fullName>
    </submittedName>
</protein>
<feature type="binding site" evidence="6">
    <location>
        <position position="102"/>
    </location>
    <ligand>
        <name>Mg(2+)</name>
        <dbReference type="ChEBI" id="CHEBI:18420"/>
        <label>1</label>
    </ligand>
</feature>